<accession>N6UN15</accession>
<dbReference type="HOGENOM" id="CLU_2906353_0_0_1"/>
<gene>
    <name evidence="1" type="ORF">YQE_00504</name>
</gene>
<organism evidence="1">
    <name type="scientific">Dendroctonus ponderosae</name>
    <name type="common">Mountain pine beetle</name>
    <dbReference type="NCBI Taxonomy" id="77166"/>
    <lineage>
        <taxon>Eukaryota</taxon>
        <taxon>Metazoa</taxon>
        <taxon>Ecdysozoa</taxon>
        <taxon>Arthropoda</taxon>
        <taxon>Hexapoda</taxon>
        <taxon>Insecta</taxon>
        <taxon>Pterygota</taxon>
        <taxon>Neoptera</taxon>
        <taxon>Endopterygota</taxon>
        <taxon>Coleoptera</taxon>
        <taxon>Polyphaga</taxon>
        <taxon>Cucujiformia</taxon>
        <taxon>Curculionidae</taxon>
        <taxon>Scolytinae</taxon>
        <taxon>Dendroctonus</taxon>
    </lineage>
</organism>
<protein>
    <submittedName>
        <fullName evidence="1">Uncharacterized protein</fullName>
    </submittedName>
</protein>
<sequence>MRLMQVATAASIACVVGRNFNALIATKLIQVCQPDVGISEIVTQIQSKFSMSFNQHLNNVHV</sequence>
<dbReference type="AlphaFoldDB" id="N6UN15"/>
<proteinExistence type="predicted"/>
<feature type="non-terminal residue" evidence="1">
    <location>
        <position position="1"/>
    </location>
</feature>
<dbReference type="EMBL" id="KB736764">
    <property type="protein sequence ID" value="ENN83135.1"/>
    <property type="molecule type" value="Genomic_DNA"/>
</dbReference>
<evidence type="ECO:0000313" key="1">
    <source>
        <dbReference type="EMBL" id="ENN83135.1"/>
    </source>
</evidence>
<reference evidence="1" key="1">
    <citation type="journal article" date="2013" name="Genome Biol.">
        <title>Draft genome of the mountain pine beetle, Dendroctonus ponderosae Hopkins, a major forest pest.</title>
        <authorList>
            <person name="Keeling C.I."/>
            <person name="Yuen M.M."/>
            <person name="Liao N.Y."/>
            <person name="Docking T.R."/>
            <person name="Chan S.K."/>
            <person name="Taylor G.A."/>
            <person name="Palmquist D.L."/>
            <person name="Jackman S.D."/>
            <person name="Nguyen A."/>
            <person name="Li M."/>
            <person name="Henderson H."/>
            <person name="Janes J.K."/>
            <person name="Zhao Y."/>
            <person name="Pandoh P."/>
            <person name="Moore R."/>
            <person name="Sperling F.A."/>
            <person name="Huber D.P."/>
            <person name="Birol I."/>
            <person name="Jones S.J."/>
            <person name="Bohlmann J."/>
        </authorList>
    </citation>
    <scope>NUCLEOTIDE SEQUENCE</scope>
</reference>
<name>N6UN15_DENPD</name>